<dbReference type="Proteomes" id="UP000015100">
    <property type="component" value="Unassembled WGS sequence"/>
</dbReference>
<dbReference type="AlphaFoldDB" id="S8AA94"/>
<evidence type="ECO:0000256" key="3">
    <source>
        <dbReference type="ARBA" id="ARBA00022729"/>
    </source>
</evidence>
<feature type="signal peptide" evidence="8">
    <location>
        <begin position="1"/>
        <end position="19"/>
    </location>
</feature>
<evidence type="ECO:0000256" key="7">
    <source>
        <dbReference type="SAM" id="Phobius"/>
    </source>
</evidence>
<keyword evidence="7" id="KW-0812">Transmembrane</keyword>
<feature type="compositionally biased region" description="Low complexity" evidence="6">
    <location>
        <begin position="612"/>
        <end position="660"/>
    </location>
</feature>
<evidence type="ECO:0000313" key="10">
    <source>
        <dbReference type="Proteomes" id="UP000015100"/>
    </source>
</evidence>
<reference evidence="10" key="2">
    <citation type="submission" date="2013-04" db="EMBL/GenBank/DDBJ databases">
        <title>Genomic mechanisms accounting for the adaptation to parasitism in nematode-trapping fungi.</title>
        <authorList>
            <person name="Ahren D.G."/>
        </authorList>
    </citation>
    <scope>NUCLEOTIDE SEQUENCE [LARGE SCALE GENOMIC DNA]</scope>
    <source>
        <strain evidence="10">CBS 200.50</strain>
    </source>
</reference>
<dbReference type="Pfam" id="PF05577">
    <property type="entry name" value="Peptidase_S28"/>
    <property type="match status" value="1"/>
</dbReference>
<dbReference type="GO" id="GO:0070008">
    <property type="term" value="F:serine-type exopeptidase activity"/>
    <property type="evidence" value="ECO:0007669"/>
    <property type="project" value="InterPro"/>
</dbReference>
<name>S8AA94_DACHA</name>
<evidence type="ECO:0000256" key="8">
    <source>
        <dbReference type="SAM" id="SignalP"/>
    </source>
</evidence>
<dbReference type="HOGENOM" id="CLU_023630_2_0_1"/>
<dbReference type="PANTHER" id="PTHR11010">
    <property type="entry name" value="PROTEASE S28 PRO-X CARBOXYPEPTIDASE-RELATED"/>
    <property type="match status" value="1"/>
</dbReference>
<dbReference type="GO" id="GO:0006508">
    <property type="term" value="P:proteolysis"/>
    <property type="evidence" value="ECO:0007669"/>
    <property type="project" value="UniProtKB-KW"/>
</dbReference>
<dbReference type="PANTHER" id="PTHR11010:SF109">
    <property type="entry name" value="PEPTIDASE, FAMILY S28, PUTATIVE (AFU_ORTHOLOGUE AFUA_4G03790)-RELATED"/>
    <property type="match status" value="1"/>
</dbReference>
<dbReference type="OMA" id="YHVNDAY"/>
<feature type="transmembrane region" description="Helical" evidence="7">
    <location>
        <begin position="670"/>
        <end position="693"/>
    </location>
</feature>
<proteinExistence type="inferred from homology"/>
<dbReference type="eggNOG" id="KOG2182">
    <property type="taxonomic scope" value="Eukaryota"/>
</dbReference>
<keyword evidence="7" id="KW-0472">Membrane</keyword>
<evidence type="ECO:0000256" key="2">
    <source>
        <dbReference type="ARBA" id="ARBA00022670"/>
    </source>
</evidence>
<dbReference type="OrthoDB" id="1735038at2759"/>
<feature type="region of interest" description="Disordered" evidence="6">
    <location>
        <begin position="612"/>
        <end position="665"/>
    </location>
</feature>
<evidence type="ECO:0000256" key="5">
    <source>
        <dbReference type="ARBA" id="ARBA00023180"/>
    </source>
</evidence>
<dbReference type="GO" id="GO:0008239">
    <property type="term" value="F:dipeptidyl-peptidase activity"/>
    <property type="evidence" value="ECO:0007669"/>
    <property type="project" value="TreeGrafter"/>
</dbReference>
<feature type="chain" id="PRO_5004547837" evidence="8">
    <location>
        <begin position="20"/>
        <end position="694"/>
    </location>
</feature>
<dbReference type="InterPro" id="IPR008758">
    <property type="entry name" value="Peptidase_S28"/>
</dbReference>
<keyword evidence="2" id="KW-0645">Protease</keyword>
<keyword evidence="3 8" id="KW-0732">Signal</keyword>
<keyword evidence="7" id="KW-1133">Transmembrane helix</keyword>
<evidence type="ECO:0000256" key="1">
    <source>
        <dbReference type="ARBA" id="ARBA00011079"/>
    </source>
</evidence>
<protein>
    <submittedName>
        <fullName evidence="9">Uncharacterized protein</fullName>
    </submittedName>
</protein>
<keyword evidence="5" id="KW-0325">Glycoprotein</keyword>
<dbReference type="EMBL" id="AQGS01000592">
    <property type="protein sequence ID" value="EPS38026.1"/>
    <property type="molecule type" value="Genomic_DNA"/>
</dbReference>
<keyword evidence="10" id="KW-1185">Reference proteome</keyword>
<evidence type="ECO:0000313" key="9">
    <source>
        <dbReference type="EMBL" id="EPS38026.1"/>
    </source>
</evidence>
<evidence type="ECO:0000256" key="6">
    <source>
        <dbReference type="SAM" id="MobiDB-lite"/>
    </source>
</evidence>
<organism evidence="9 10">
    <name type="scientific">Dactylellina haptotyla (strain CBS 200.50)</name>
    <name type="common">Nematode-trapping fungus</name>
    <name type="synonym">Monacrosporium haptotylum</name>
    <dbReference type="NCBI Taxonomy" id="1284197"/>
    <lineage>
        <taxon>Eukaryota</taxon>
        <taxon>Fungi</taxon>
        <taxon>Dikarya</taxon>
        <taxon>Ascomycota</taxon>
        <taxon>Pezizomycotina</taxon>
        <taxon>Orbiliomycetes</taxon>
        <taxon>Orbiliales</taxon>
        <taxon>Orbiliaceae</taxon>
        <taxon>Dactylellina</taxon>
    </lineage>
</organism>
<comment type="caution">
    <text evidence="9">The sequence shown here is derived from an EMBL/GenBank/DDBJ whole genome shotgun (WGS) entry which is preliminary data.</text>
</comment>
<gene>
    <name evidence="9" type="ORF">H072_8275</name>
</gene>
<comment type="similarity">
    <text evidence="1">Belongs to the peptidase S28 family.</text>
</comment>
<accession>S8AA94</accession>
<reference evidence="9 10" key="1">
    <citation type="journal article" date="2013" name="PLoS Genet.">
        <title>Genomic mechanisms accounting for the adaptation to parasitism in nematode-trapping fungi.</title>
        <authorList>
            <person name="Meerupati T."/>
            <person name="Andersson K.M."/>
            <person name="Friman E."/>
            <person name="Kumar D."/>
            <person name="Tunlid A."/>
            <person name="Ahren D."/>
        </authorList>
    </citation>
    <scope>NUCLEOTIDE SEQUENCE [LARGE SCALE GENOMIC DNA]</scope>
    <source>
        <strain evidence="9 10">CBS 200.50</strain>
    </source>
</reference>
<dbReference type="InterPro" id="IPR029058">
    <property type="entry name" value="AB_hydrolase_fold"/>
</dbReference>
<sequence>MKSIDVLLAVLANGWVVSAVLWKDSISRNTTDILRKRYRDEKTQKFSTVFNSRKPSLTSNPASKPFYITLPLDHFTTSNTDTFQSRYYVQDSYYQPGGPVIFHDIGESSIERYAPGLVDEEEFTVSMAKRFNGLLILFEHRFYGESAPLTEVSRALGDASKEGLTAFFKYLTIEQALEDVVVFANNFTYDFQSYPSQKLTPEYTPWVYVGVSYSGARGAWLAKRNPGLFKATLASSAPVELKVDFWEYFVAIEANLAASGNTNCSADLAAAAAWLSQAWETQNETLVDKLIDTVYQADWENYISQFRNQDDPRIWDTRRDYMQDAAWTAFADFQYYGVQGGTLGKFCDIMETAYSDNAPAEGLFATESLDRAVAGYTKAVAAINPYSYSRSARNKAKLKQKRQSSKLDSSLDDYAWLWQVCSEFGAFQVANTSRPQNMLPSFINVAAQIDQCIGTFGESDQVSLAGPNVSPINQKYLGWNIELSNTLWTNGEFDPWRALSIDSTTEDAPTNDTSTTEIPQCGTTFPRGTQLRYVIVDGYHGSEFSEDVVENADDIGLNPTNTIGGISASRRVTLTSTGTGTPVADARNAQSLWFNAMSTWLPCGTQVFTFTSPQPSSSTPFKTRSSYSTDGPSTDGSTTEGLTTDGSTTSNPSRQSSSPSENKTQSAASLVLPPLMNLFMLSLFAFLTGVGFIL</sequence>
<evidence type="ECO:0000256" key="4">
    <source>
        <dbReference type="ARBA" id="ARBA00022801"/>
    </source>
</evidence>
<dbReference type="SUPFAM" id="SSF53474">
    <property type="entry name" value="alpha/beta-Hydrolases"/>
    <property type="match status" value="1"/>
</dbReference>
<dbReference type="Gene3D" id="3.40.50.1820">
    <property type="entry name" value="alpha/beta hydrolase"/>
    <property type="match status" value="2"/>
</dbReference>
<keyword evidence="4" id="KW-0378">Hydrolase</keyword>